<dbReference type="EMBL" id="FZQP02000004">
    <property type="protein sequence ID" value="VVC86542.1"/>
    <property type="molecule type" value="Genomic_DNA"/>
</dbReference>
<feature type="compositionally biased region" description="Low complexity" evidence="1">
    <location>
        <begin position="79"/>
        <end position="91"/>
    </location>
</feature>
<dbReference type="Proteomes" id="UP000324832">
    <property type="component" value="Unassembled WGS sequence"/>
</dbReference>
<dbReference type="AlphaFoldDB" id="A0A5E4PN14"/>
<evidence type="ECO:0000256" key="1">
    <source>
        <dbReference type="SAM" id="MobiDB-lite"/>
    </source>
</evidence>
<protein>
    <submittedName>
        <fullName evidence="2">Uncharacterized protein</fullName>
    </submittedName>
</protein>
<evidence type="ECO:0000313" key="2">
    <source>
        <dbReference type="EMBL" id="VVC86542.1"/>
    </source>
</evidence>
<organism evidence="2 3">
    <name type="scientific">Leptidea sinapis</name>
    <dbReference type="NCBI Taxonomy" id="189913"/>
    <lineage>
        <taxon>Eukaryota</taxon>
        <taxon>Metazoa</taxon>
        <taxon>Ecdysozoa</taxon>
        <taxon>Arthropoda</taxon>
        <taxon>Hexapoda</taxon>
        <taxon>Insecta</taxon>
        <taxon>Pterygota</taxon>
        <taxon>Neoptera</taxon>
        <taxon>Endopterygota</taxon>
        <taxon>Lepidoptera</taxon>
        <taxon>Glossata</taxon>
        <taxon>Ditrysia</taxon>
        <taxon>Papilionoidea</taxon>
        <taxon>Pieridae</taxon>
        <taxon>Dismorphiinae</taxon>
        <taxon>Leptidea</taxon>
    </lineage>
</organism>
<feature type="region of interest" description="Disordered" evidence="1">
    <location>
        <begin position="31"/>
        <end position="62"/>
    </location>
</feature>
<evidence type="ECO:0000313" key="3">
    <source>
        <dbReference type="Proteomes" id="UP000324832"/>
    </source>
</evidence>
<proteinExistence type="predicted"/>
<feature type="region of interest" description="Disordered" evidence="1">
    <location>
        <begin position="75"/>
        <end position="122"/>
    </location>
</feature>
<gene>
    <name evidence="2" type="ORF">LSINAPIS_LOCUS343</name>
</gene>
<sequence>MSTFPTSETALMNFVMNDIMLHNSRPRSIATLVSTRSPPPPERQSAPRRSMQRPRLDTAMRDSWRTLQREYQHLRRAASPDSLSDLDLQLSPSPPDSDRCPHTCSSSSSSGHMETIHEETTEPKVSVKEILARFENLTDNIDCTQVPDLLQPVLLYLNCLLVAG</sequence>
<name>A0A5E4PN14_9NEOP</name>
<keyword evidence="3" id="KW-1185">Reference proteome</keyword>
<accession>A0A5E4PN14</accession>
<reference evidence="2 3" key="1">
    <citation type="submission" date="2017-07" db="EMBL/GenBank/DDBJ databases">
        <authorList>
            <person name="Talla V."/>
            <person name="Backstrom N."/>
        </authorList>
    </citation>
    <scope>NUCLEOTIDE SEQUENCE [LARGE SCALE GENOMIC DNA]</scope>
</reference>